<evidence type="ECO:0000313" key="1">
    <source>
        <dbReference type="EMBL" id="ENW95182.1"/>
    </source>
</evidence>
<keyword evidence="2" id="KW-1185">Reference proteome</keyword>
<dbReference type="OrthoDB" id="6372157at2"/>
<evidence type="ECO:0008006" key="3">
    <source>
        <dbReference type="Google" id="ProtNLM"/>
    </source>
</evidence>
<dbReference type="Proteomes" id="UP000013261">
    <property type="component" value="Unassembled WGS sequence"/>
</dbReference>
<proteinExistence type="predicted"/>
<dbReference type="EMBL" id="APRL01000003">
    <property type="protein sequence ID" value="ENW95182.1"/>
    <property type="molecule type" value="Genomic_DNA"/>
</dbReference>
<dbReference type="SUPFAM" id="SSF52540">
    <property type="entry name" value="P-loop containing nucleoside triphosphate hydrolases"/>
    <property type="match status" value="1"/>
</dbReference>
<dbReference type="InterPro" id="IPR027417">
    <property type="entry name" value="P-loop_NTPase"/>
</dbReference>
<dbReference type="PATRIC" id="fig|1217703.3.peg.451"/>
<reference evidence="1 2" key="1">
    <citation type="submission" date="2013-02" db="EMBL/GenBank/DDBJ databases">
        <title>The Genome Sequence of Acinetobacter sp. ANC 4105.</title>
        <authorList>
            <consortium name="The Broad Institute Genome Sequencing Platform"/>
            <consortium name="The Broad Institute Genome Sequencing Center for Infectious Disease"/>
            <person name="Cerqueira G."/>
            <person name="Feldgarden M."/>
            <person name="Courvalin P."/>
            <person name="Perichon B."/>
            <person name="Grillot-Courvalin C."/>
            <person name="Clermont D."/>
            <person name="Rocha E."/>
            <person name="Yoon E.-J."/>
            <person name="Nemec A."/>
            <person name="Walker B."/>
            <person name="Young S.K."/>
            <person name="Zeng Q."/>
            <person name="Gargeya S."/>
            <person name="Fitzgerald M."/>
            <person name="Haas B."/>
            <person name="Abouelleil A."/>
            <person name="Alvarado L."/>
            <person name="Arachchi H.M."/>
            <person name="Berlin A.M."/>
            <person name="Chapman S.B."/>
            <person name="Dewar J."/>
            <person name="Goldberg J."/>
            <person name="Griggs A."/>
            <person name="Gujja S."/>
            <person name="Hansen M."/>
            <person name="Howarth C."/>
            <person name="Imamovic A."/>
            <person name="Larimer J."/>
            <person name="McCowan C."/>
            <person name="Murphy C."/>
            <person name="Neiman D."/>
            <person name="Pearson M."/>
            <person name="Priest M."/>
            <person name="Roberts A."/>
            <person name="Saif S."/>
            <person name="Shea T."/>
            <person name="Sisk P."/>
            <person name="Sykes S."/>
            <person name="Wortman J."/>
            <person name="Nusbaum C."/>
            <person name="Birren B."/>
        </authorList>
    </citation>
    <scope>NUCLEOTIDE SEQUENCE [LARGE SCALE GENOMIC DNA]</scope>
    <source>
        <strain evidence="1 2">ANC 4105</strain>
    </source>
</reference>
<protein>
    <recommendedName>
        <fullName evidence="3">Helicase/UvrB N-terminal domain-containing protein</fullName>
    </recommendedName>
</protein>
<dbReference type="HOGENOM" id="CLU_274844_0_0_6"/>
<organism evidence="1 2">
    <name type="scientific">Acinetobacter dispersus</name>
    <dbReference type="NCBI Taxonomy" id="70348"/>
    <lineage>
        <taxon>Bacteria</taxon>
        <taxon>Pseudomonadati</taxon>
        <taxon>Pseudomonadota</taxon>
        <taxon>Gammaproteobacteria</taxon>
        <taxon>Moraxellales</taxon>
        <taxon>Moraxellaceae</taxon>
        <taxon>Acinetobacter</taxon>
    </lineage>
</organism>
<dbReference type="RefSeq" id="WP_005184314.1">
    <property type="nucleotide sequence ID" value="NZ_KB850048.1"/>
</dbReference>
<dbReference type="eggNOG" id="ENOG502Z7YA">
    <property type="taxonomic scope" value="Bacteria"/>
</dbReference>
<name>N9LFS5_9GAMM</name>
<comment type="caution">
    <text evidence="1">The sequence shown here is derived from an EMBL/GenBank/DDBJ whole genome shotgun (WGS) entry which is preliminary data.</text>
</comment>
<gene>
    <name evidence="1" type="ORF">F904_00473</name>
</gene>
<evidence type="ECO:0000313" key="2">
    <source>
        <dbReference type="Proteomes" id="UP000013261"/>
    </source>
</evidence>
<dbReference type="AlphaFoldDB" id="N9LFS5"/>
<sequence length="1202" mass="139041">MHNINIAHHKKVCQAFADFQPIEINNSNPIFDLLNKSFYQEKVLEGKTGCFMPIAFPTGVGKTYNTLSLILKVLIDDIRNEVVLGENYRPRYCYYITNAVDNVYDAFNNLMKSIDETDYLSQTQKNIVKERVLYAPANSRSLLDMLNNNERALEQLLELFSITKNISLLKEIKSLKNELTILATLKDPMHKKILSERSEESAQKCYSAIVRYIQLIQMSDEPIQLNEKNINLLKLLIPGVALETGITRVVFMTTKKFLYGLQQSVGKFHPTRDLTDKILIIDEVDRQQHEILTHLIAANQIDLLATIRTIHSNMKEHQLCSKLQYDGIAQIFEPYLEKVQDFFEKNQLRHSFDIHQSLTNEKKQVLLFSDKLTTHNTNVNGSLKFSFNKKHQQHEITLRHHFKEREESDFPKFVGKLERLVNREFQYLVREAEELYRKNLSKLPLDQVSRNLTSTQAIASILDQLNLHALQGQLSQHLNYLVGHQRNDRKSAANFHTRGIKMTEIDRLPESQDSVMFKHHGFNVSPTGMLASWVESGCNILGVSATAECGSVVHNFDIRYLRENLGAQYVSLNELQRDMIHNYYLSERNYAREAVHISISSIDNNRNYIKNLIHQWNPQVRVENVFYKQLLGCDDKDIDFALSWLSKLCQAITAFIDSKNNRYMVGMLNRSIRESLIPFLQWYIKNLEQTSSIAIKLVAQVDAAFLKQGKFDEEVIKHLETQSGKVIVLTTYQTMSSGKNPDYKFDPALENQTLRHVGVRKNNRTDIDYMYLEAPTNLLSVEGSQESKTSDRLLLLSNAMGLQEVGGISPKQGYRWAEEVISNASLHSACKTIKNQYYHKSDDYLHASYRMIEQAVGRTARTEIKRETIYIAADCELVSLLASDSRSSVLFSHEYKALVEFAQTIVPKTSTSIIRELRRQKNLAVLHTGRSYRKIQSLLERINNHSDKEYEQDWKELRQFVLRNPTSLILPIKSREYYVDSPSLNEYEYCSPKEEFQTNEYSFFENFESSVRLISESNSRLSILMKNKDIREHFESVGNEFCTEWLKGARYILTPPMYTNIYLGALGEEAGKAILVKQGFQLEDLRGEQFEKFDGILSFQNKKILIDFKYWDLSARRSLSEEQQKADMIKTVNKLNGLHVDRLVICNIFKSNEEPILFFDENFKHIQDKTRASIMTIPNLLDAVSGQVNNNAITELARWMLT</sequence>
<accession>N9LFS5</accession>